<feature type="non-terminal residue" evidence="2">
    <location>
        <position position="1"/>
    </location>
</feature>
<evidence type="ECO:0000313" key="2">
    <source>
        <dbReference type="EMBL" id="KIJ14759.1"/>
    </source>
</evidence>
<feature type="signal peptide" evidence="1">
    <location>
        <begin position="1"/>
        <end position="21"/>
    </location>
</feature>
<dbReference type="OrthoDB" id="3342934at2759"/>
<sequence length="84" mass="8845">MHPSLFLAVAVPLIAAIRANAESHVIKFVNQCGYGSPVLMLDGKNVLIGDEYTSSGPFSGIGYLQTGGCNTNGENCTLLEMTLI</sequence>
<evidence type="ECO:0000313" key="3">
    <source>
        <dbReference type="Proteomes" id="UP000053647"/>
    </source>
</evidence>
<keyword evidence="1" id="KW-0732">Signal</keyword>
<reference evidence="3" key="2">
    <citation type="submission" date="2015-01" db="EMBL/GenBank/DDBJ databases">
        <title>Evolutionary Origins and Diversification of the Mycorrhizal Mutualists.</title>
        <authorList>
            <consortium name="DOE Joint Genome Institute"/>
            <consortium name="Mycorrhizal Genomics Consortium"/>
            <person name="Kohler A."/>
            <person name="Kuo A."/>
            <person name="Nagy L.G."/>
            <person name="Floudas D."/>
            <person name="Copeland A."/>
            <person name="Barry K.W."/>
            <person name="Cichocki N."/>
            <person name="Veneault-Fourrey C."/>
            <person name="LaButti K."/>
            <person name="Lindquist E.A."/>
            <person name="Lipzen A."/>
            <person name="Lundell T."/>
            <person name="Morin E."/>
            <person name="Murat C."/>
            <person name="Riley R."/>
            <person name="Ohm R."/>
            <person name="Sun H."/>
            <person name="Tunlid A."/>
            <person name="Henrissat B."/>
            <person name="Grigoriev I.V."/>
            <person name="Hibbett D.S."/>
            <person name="Martin F."/>
        </authorList>
    </citation>
    <scope>NUCLEOTIDE SEQUENCE [LARGE SCALE GENOMIC DNA]</scope>
    <source>
        <strain evidence="3">ATCC 200175</strain>
    </source>
</reference>
<dbReference type="EMBL" id="KN819340">
    <property type="protein sequence ID" value="KIJ14759.1"/>
    <property type="molecule type" value="Genomic_DNA"/>
</dbReference>
<name>A0A0C9SY27_PAXIN</name>
<protein>
    <recommendedName>
        <fullName evidence="4">Pectate lyase</fullName>
    </recommendedName>
</protein>
<proteinExistence type="predicted"/>
<dbReference type="AlphaFoldDB" id="A0A0C9SY27"/>
<organism evidence="2 3">
    <name type="scientific">Paxillus involutus ATCC 200175</name>
    <dbReference type="NCBI Taxonomy" id="664439"/>
    <lineage>
        <taxon>Eukaryota</taxon>
        <taxon>Fungi</taxon>
        <taxon>Dikarya</taxon>
        <taxon>Basidiomycota</taxon>
        <taxon>Agaricomycotina</taxon>
        <taxon>Agaricomycetes</taxon>
        <taxon>Agaricomycetidae</taxon>
        <taxon>Boletales</taxon>
        <taxon>Paxilineae</taxon>
        <taxon>Paxillaceae</taxon>
        <taxon>Paxillus</taxon>
    </lineage>
</organism>
<feature type="chain" id="PRO_5002203355" description="Pectate lyase" evidence="1">
    <location>
        <begin position="22"/>
        <end position="84"/>
    </location>
</feature>
<dbReference type="HOGENOM" id="CLU_2591075_0_0_1"/>
<dbReference type="Proteomes" id="UP000053647">
    <property type="component" value="Unassembled WGS sequence"/>
</dbReference>
<gene>
    <name evidence="2" type="ORF">PAXINDRAFT_99824</name>
</gene>
<evidence type="ECO:0000256" key="1">
    <source>
        <dbReference type="SAM" id="SignalP"/>
    </source>
</evidence>
<keyword evidence="3" id="KW-1185">Reference proteome</keyword>
<reference evidence="2 3" key="1">
    <citation type="submission" date="2014-06" db="EMBL/GenBank/DDBJ databases">
        <authorList>
            <consortium name="DOE Joint Genome Institute"/>
            <person name="Kuo A."/>
            <person name="Kohler A."/>
            <person name="Nagy L.G."/>
            <person name="Floudas D."/>
            <person name="Copeland A."/>
            <person name="Barry K.W."/>
            <person name="Cichocki N."/>
            <person name="Veneault-Fourrey C."/>
            <person name="LaButti K."/>
            <person name="Lindquist E.A."/>
            <person name="Lipzen A."/>
            <person name="Lundell T."/>
            <person name="Morin E."/>
            <person name="Murat C."/>
            <person name="Sun H."/>
            <person name="Tunlid A."/>
            <person name="Henrissat B."/>
            <person name="Grigoriev I.V."/>
            <person name="Hibbett D.S."/>
            <person name="Martin F."/>
            <person name="Nordberg H.P."/>
            <person name="Cantor M.N."/>
            <person name="Hua S.X."/>
        </authorList>
    </citation>
    <scope>NUCLEOTIDE SEQUENCE [LARGE SCALE GENOMIC DNA]</scope>
    <source>
        <strain evidence="2 3">ATCC 200175</strain>
    </source>
</reference>
<accession>A0A0C9SY27</accession>
<evidence type="ECO:0008006" key="4">
    <source>
        <dbReference type="Google" id="ProtNLM"/>
    </source>
</evidence>